<dbReference type="Proteomes" id="UP000465778">
    <property type="component" value="Unassembled WGS sequence"/>
</dbReference>
<evidence type="ECO:0000256" key="1">
    <source>
        <dbReference type="SAM" id="Phobius"/>
    </source>
</evidence>
<comment type="caution">
    <text evidence="2">The sequence shown here is derived from an EMBL/GenBank/DDBJ whole genome shotgun (WGS) entry which is preliminary data.</text>
</comment>
<feature type="transmembrane region" description="Helical" evidence="1">
    <location>
        <begin position="12"/>
        <end position="34"/>
    </location>
</feature>
<keyword evidence="1" id="KW-1133">Transmembrane helix</keyword>
<keyword evidence="1" id="KW-0812">Transmembrane</keyword>
<proteinExistence type="predicted"/>
<keyword evidence="1" id="KW-0472">Membrane</keyword>
<dbReference type="RefSeq" id="WP_115596661.1">
    <property type="nucleotide sequence ID" value="NZ_CP162020.1"/>
</dbReference>
<evidence type="ECO:0000313" key="2">
    <source>
        <dbReference type="EMBL" id="KAF0823008.1"/>
    </source>
</evidence>
<protein>
    <submittedName>
        <fullName evidence="2">Uncharacterized protein</fullName>
    </submittedName>
</protein>
<dbReference type="EMBL" id="VDEM01000041">
    <property type="protein sequence ID" value="KAF0823008.1"/>
    <property type="molecule type" value="Genomic_DNA"/>
</dbReference>
<name>A0A380XBT4_CYTFI</name>
<organism evidence="2 3">
    <name type="scientific">Cytobacillus firmus</name>
    <name type="common">Bacillus firmus</name>
    <dbReference type="NCBI Taxonomy" id="1399"/>
    <lineage>
        <taxon>Bacteria</taxon>
        <taxon>Bacillati</taxon>
        <taxon>Bacillota</taxon>
        <taxon>Bacilli</taxon>
        <taxon>Bacillales</taxon>
        <taxon>Bacillaceae</taxon>
        <taxon>Cytobacillus</taxon>
    </lineage>
</organism>
<accession>A0A380XBT4</accession>
<dbReference type="GeneID" id="80426512"/>
<reference evidence="2 3" key="1">
    <citation type="journal article" date="2020" name="G3 (Bethesda)">
        <title>Whole Genome Sequencing and Comparative Genomics of Two Nematicidal Bacillus Strains Reveals a Wide Range of Possible Virulence Factors.</title>
        <authorList>
            <person name="Susic N."/>
            <person name="Janezic S."/>
            <person name="Rupnik M."/>
            <person name="Geric Stare B."/>
        </authorList>
    </citation>
    <scope>NUCLEOTIDE SEQUENCE [LARGE SCALE GENOMIC DNA]</scope>
    <source>
        <strain evidence="2 3">I-1582</strain>
    </source>
</reference>
<sequence length="40" mass="4263">MFKKDNKVNKKGIWAIGGLLFGAGAGAILGIIAYNQQWLG</sequence>
<gene>
    <name evidence="2" type="ORF">KIS1582_3252</name>
</gene>
<dbReference type="AlphaFoldDB" id="A0A380XBT4"/>
<evidence type="ECO:0000313" key="3">
    <source>
        <dbReference type="Proteomes" id="UP000465778"/>
    </source>
</evidence>